<dbReference type="Proteomes" id="UP001140091">
    <property type="component" value="Unassembled WGS sequence"/>
</dbReference>
<dbReference type="AlphaFoldDB" id="A0A9W8J7B6"/>
<dbReference type="OrthoDB" id="2369050at2759"/>
<dbReference type="EMBL" id="JANBPK010001120">
    <property type="protein sequence ID" value="KAJ2925765.1"/>
    <property type="molecule type" value="Genomic_DNA"/>
</dbReference>
<keyword evidence="3" id="KW-1185">Reference proteome</keyword>
<feature type="compositionally biased region" description="Polar residues" evidence="1">
    <location>
        <begin position="1"/>
        <end position="11"/>
    </location>
</feature>
<accession>A0A9W8J7B6</accession>
<dbReference type="Gene3D" id="2.40.70.10">
    <property type="entry name" value="Acid Proteases"/>
    <property type="match status" value="1"/>
</dbReference>
<organism evidence="2 3">
    <name type="scientific">Candolleomyces eurysporus</name>
    <dbReference type="NCBI Taxonomy" id="2828524"/>
    <lineage>
        <taxon>Eukaryota</taxon>
        <taxon>Fungi</taxon>
        <taxon>Dikarya</taxon>
        <taxon>Basidiomycota</taxon>
        <taxon>Agaricomycotina</taxon>
        <taxon>Agaricomycetes</taxon>
        <taxon>Agaricomycetidae</taxon>
        <taxon>Agaricales</taxon>
        <taxon>Agaricineae</taxon>
        <taxon>Psathyrellaceae</taxon>
        <taxon>Candolleomyces</taxon>
    </lineage>
</organism>
<gene>
    <name evidence="2" type="ORF">H1R20_g11328</name>
</gene>
<reference evidence="2" key="1">
    <citation type="submission" date="2022-06" db="EMBL/GenBank/DDBJ databases">
        <title>Genome Sequence of Candolleomyces eurysporus.</title>
        <authorList>
            <person name="Buettner E."/>
        </authorList>
    </citation>
    <scope>NUCLEOTIDE SEQUENCE</scope>
    <source>
        <strain evidence="2">VTCC 930004</strain>
    </source>
</reference>
<feature type="non-terminal residue" evidence="2">
    <location>
        <position position="673"/>
    </location>
</feature>
<dbReference type="Pfam" id="PF13650">
    <property type="entry name" value="Asp_protease_2"/>
    <property type="match status" value="1"/>
</dbReference>
<evidence type="ECO:0000256" key="1">
    <source>
        <dbReference type="SAM" id="MobiDB-lite"/>
    </source>
</evidence>
<protein>
    <submittedName>
        <fullName evidence="2">Uncharacterized protein</fullName>
    </submittedName>
</protein>
<evidence type="ECO:0000313" key="3">
    <source>
        <dbReference type="Proteomes" id="UP001140091"/>
    </source>
</evidence>
<feature type="region of interest" description="Disordered" evidence="1">
    <location>
        <begin position="1"/>
        <end position="22"/>
    </location>
</feature>
<proteinExistence type="predicted"/>
<sequence>MGSSNIATITISGHGKRPSVSSGDLTPAVLLEFAQYCRSYFDEKDIPEEGRVARPVLFCFKDVRISTYVSANQSVLGALTFDAFLNRIRDNFLPHDWADTLRADIFRATQGRDQPWRDYANKVARDNALLTLSDDGALPESRIMEQLKSNMSEHLRSKLRPITIPKTIQIGGEEVAIPLLQWTEFIARYDDDLRFELKRAREIADDVHRNAKRQNTGSSSSASNDRRSRPAGSAPKAGRLPALTENEIKLLNEHQGCRKCREFYAGHYSKTCTGNFPSATGYTELTLAKALEAKKKSNAKSSGSTTVRAAAIATLPDSDDEEPVVTAAAVNTITPKKNRVHLPARKELLGRWDMTGQLYNDVSDPVPVENLYWDAHVFGVDEFPTPVTTMLDNGAGLVLIDDDWATTLGLRRFPLRNPPTIGAAFTSNASAVPSHFVRLSVTSVDHAWTSSVVNAVVVKNLCVPILLGLPFLVENEIIVDHSARTAIAKNNNYDLLNGLRQSPLNRLTSLLVNRQKHTPRSRILQLRNDWANMLTELLQRTAHRRLALRGLSGSRCRNAAIAAVNKIVRDKAAAIQRAELEQRLLREYEDVFSPPSSVENLPSDVHARIRLKDPNWSMPSRTYSCPRKYRDKWKELIEEHLAARSYPAILIPLRFPIVCDPEGGSHCEATLGQ</sequence>
<dbReference type="InterPro" id="IPR021109">
    <property type="entry name" value="Peptidase_aspartic_dom_sf"/>
</dbReference>
<name>A0A9W8J7B6_9AGAR</name>
<feature type="region of interest" description="Disordered" evidence="1">
    <location>
        <begin position="208"/>
        <end position="242"/>
    </location>
</feature>
<dbReference type="CDD" id="cd00303">
    <property type="entry name" value="retropepsin_like"/>
    <property type="match status" value="1"/>
</dbReference>
<evidence type="ECO:0000313" key="2">
    <source>
        <dbReference type="EMBL" id="KAJ2925765.1"/>
    </source>
</evidence>
<comment type="caution">
    <text evidence="2">The sequence shown here is derived from an EMBL/GenBank/DDBJ whole genome shotgun (WGS) entry which is preliminary data.</text>
</comment>